<dbReference type="GO" id="GO:0006313">
    <property type="term" value="P:DNA transposition"/>
    <property type="evidence" value="ECO:0007669"/>
    <property type="project" value="InterPro"/>
</dbReference>
<evidence type="ECO:0000313" key="10">
    <source>
        <dbReference type="EMBL" id="RAW23671.1"/>
    </source>
</evidence>
<dbReference type="STRING" id="29920.A0A329RH27"/>
<dbReference type="InterPro" id="IPR001207">
    <property type="entry name" value="Transposase_mutator"/>
</dbReference>
<dbReference type="Proteomes" id="UP000251314">
    <property type="component" value="Unassembled WGS sequence"/>
</dbReference>
<reference evidence="10 11" key="1">
    <citation type="submission" date="2018-01" db="EMBL/GenBank/DDBJ databases">
        <title>Draft genome of the strawberry crown rot pathogen Phytophthora cactorum.</title>
        <authorList>
            <person name="Armitage A.D."/>
            <person name="Lysoe E."/>
            <person name="Nellist C.F."/>
            <person name="Harrison R.J."/>
            <person name="Brurberg M.B."/>
        </authorList>
    </citation>
    <scope>NUCLEOTIDE SEQUENCE [LARGE SCALE GENOMIC DNA]</scope>
    <source>
        <strain evidence="10 11">10300</strain>
    </source>
</reference>
<evidence type="ECO:0000256" key="4">
    <source>
        <dbReference type="ARBA" id="ARBA00022833"/>
    </source>
</evidence>
<dbReference type="InterPro" id="IPR007527">
    <property type="entry name" value="Znf_SWIM"/>
</dbReference>
<name>A0A329RH27_9STRA</name>
<evidence type="ECO:0000256" key="1">
    <source>
        <dbReference type="ARBA" id="ARBA00022578"/>
    </source>
</evidence>
<keyword evidence="2" id="KW-0479">Metal-binding</keyword>
<dbReference type="OrthoDB" id="104044at2759"/>
<proteinExistence type="predicted"/>
<dbReference type="PROSITE" id="PS01007">
    <property type="entry name" value="TRANSPOSASE_MUTATOR"/>
    <property type="match status" value="1"/>
</dbReference>
<comment type="caution">
    <text evidence="10">The sequence shown here is derived from an EMBL/GenBank/DDBJ whole genome shotgun (WGS) entry which is preliminary data.</text>
</comment>
<keyword evidence="11" id="KW-1185">Reference proteome</keyword>
<evidence type="ECO:0000256" key="6">
    <source>
        <dbReference type="ARBA" id="ARBA00023172"/>
    </source>
</evidence>
<keyword evidence="6" id="KW-0233">DNA recombination</keyword>
<dbReference type="PANTHER" id="PTHR31973">
    <property type="entry name" value="POLYPROTEIN, PUTATIVE-RELATED"/>
    <property type="match status" value="1"/>
</dbReference>
<dbReference type="SMART" id="SM00575">
    <property type="entry name" value="ZnF_PMZ"/>
    <property type="match status" value="1"/>
</dbReference>
<dbReference type="GO" id="GO:0003677">
    <property type="term" value="F:DNA binding"/>
    <property type="evidence" value="ECO:0007669"/>
    <property type="project" value="UniProtKB-KW"/>
</dbReference>
<dbReference type="Pfam" id="PF10551">
    <property type="entry name" value="MULE"/>
    <property type="match status" value="1"/>
</dbReference>
<evidence type="ECO:0000256" key="2">
    <source>
        <dbReference type="ARBA" id="ARBA00022723"/>
    </source>
</evidence>
<evidence type="ECO:0000256" key="8">
    <source>
        <dbReference type="SAM" id="MobiDB-lite"/>
    </source>
</evidence>
<dbReference type="PANTHER" id="PTHR31973:SF187">
    <property type="entry name" value="MUTATOR TRANSPOSASE MUDRA PROTEIN"/>
    <property type="match status" value="1"/>
</dbReference>
<sequence length="626" mass="70357">MASLAADSQSKFGQARYVVDAADLTTAREMGLLREGVKVESDDSLSADYGVAYDRQNNIADNSFASQKLACACCKSFAFFNRETPFDRLECPFYINAFGQDGEWKITKANFAHSHVKYIGLTEVPCVEGSITRPDWAKRNTTQEVEKLTALVESEMLPAHNSSTVSLTGKAIQTFLRSKGADVSRSRVSRMKLEIDNRLQGDLVESYQKLQSYLELMAGKNPGSVWRLDKARDGMAFERACFIPNVGIHIVKMSKQLIGFDGAHLKGDMNKRGIVLVATAKDYNNHVVPFAFGLVRVEDYDNWCWFMTCVKFATGLTHLTVVSDRQKGLLSAVAEVFPEAGHRFCLRHIMDSINRICSKLSNEERGSICQLARSDCQNEYDLFRSELAESKPEAAEYLDKIDQKHWVKFKFREAFNLPTYNEITSNLSEQANNWMGTELRSAKPLDAISLYFRKLSELTSEKRQMAANWSRTCADSDLVPVLLRQRTDRSTAASMCAITPHMGGAYSAQHLGSQSCQGQSIHDLPASECTCGKWQDQAFPCIHAICAATKDGRRLDDLYDAQRMSISHFQATYTFAFKPWPTNVTLAVDAEMRIPEFEAEPERVGKRGLKPRPKPKHNRKQAKNVL</sequence>
<feature type="compositionally biased region" description="Basic residues" evidence="8">
    <location>
        <begin position="606"/>
        <end position="626"/>
    </location>
</feature>
<dbReference type="VEuPathDB" id="FungiDB:PC110_g19901"/>
<dbReference type="InterPro" id="IPR018289">
    <property type="entry name" value="MULE_transposase_dom"/>
</dbReference>
<dbReference type="AlphaFoldDB" id="A0A329RH27"/>
<keyword evidence="5" id="KW-0238">DNA-binding</keyword>
<evidence type="ECO:0000259" key="9">
    <source>
        <dbReference type="PROSITE" id="PS50966"/>
    </source>
</evidence>
<keyword evidence="3 7" id="KW-0863">Zinc-finger</keyword>
<keyword evidence="1" id="KW-0815">Transposition</keyword>
<feature type="region of interest" description="Disordered" evidence="8">
    <location>
        <begin position="599"/>
        <end position="626"/>
    </location>
</feature>
<evidence type="ECO:0000256" key="5">
    <source>
        <dbReference type="ARBA" id="ARBA00023125"/>
    </source>
</evidence>
<dbReference type="PROSITE" id="PS50966">
    <property type="entry name" value="ZF_SWIM"/>
    <property type="match status" value="1"/>
</dbReference>
<accession>A0A329RH27</accession>
<dbReference type="GO" id="GO:0004803">
    <property type="term" value="F:transposase activity"/>
    <property type="evidence" value="ECO:0007669"/>
    <property type="project" value="InterPro"/>
</dbReference>
<dbReference type="GO" id="GO:0008270">
    <property type="term" value="F:zinc ion binding"/>
    <property type="evidence" value="ECO:0007669"/>
    <property type="project" value="UniProtKB-KW"/>
</dbReference>
<evidence type="ECO:0000313" key="11">
    <source>
        <dbReference type="Proteomes" id="UP000251314"/>
    </source>
</evidence>
<dbReference type="EMBL" id="MJFZ01001014">
    <property type="protein sequence ID" value="RAW23671.1"/>
    <property type="molecule type" value="Genomic_DNA"/>
</dbReference>
<protein>
    <recommendedName>
        <fullName evidence="9">SWIM-type domain-containing protein</fullName>
    </recommendedName>
</protein>
<organism evidence="10 11">
    <name type="scientific">Phytophthora cactorum</name>
    <dbReference type="NCBI Taxonomy" id="29920"/>
    <lineage>
        <taxon>Eukaryota</taxon>
        <taxon>Sar</taxon>
        <taxon>Stramenopiles</taxon>
        <taxon>Oomycota</taxon>
        <taxon>Peronosporomycetes</taxon>
        <taxon>Peronosporales</taxon>
        <taxon>Peronosporaceae</taxon>
        <taxon>Phytophthora</taxon>
    </lineage>
</organism>
<dbReference type="InterPro" id="IPR006564">
    <property type="entry name" value="Znf_PMZ"/>
</dbReference>
<keyword evidence="4" id="KW-0862">Zinc</keyword>
<feature type="domain" description="SWIM-type" evidence="9">
    <location>
        <begin position="514"/>
        <end position="552"/>
    </location>
</feature>
<gene>
    <name evidence="10" type="ORF">PC110_g19901</name>
</gene>
<evidence type="ECO:0000256" key="3">
    <source>
        <dbReference type="ARBA" id="ARBA00022771"/>
    </source>
</evidence>
<evidence type="ECO:0000256" key="7">
    <source>
        <dbReference type="PROSITE-ProRule" id="PRU00325"/>
    </source>
</evidence>